<evidence type="ECO:0000313" key="1">
    <source>
        <dbReference type="EMBL" id="MDN3724543.1"/>
    </source>
</evidence>
<dbReference type="Gene3D" id="2.60.40.10">
    <property type="entry name" value="Immunoglobulins"/>
    <property type="match status" value="1"/>
</dbReference>
<keyword evidence="2" id="KW-1185">Reference proteome</keyword>
<accession>A0ABT8DHS4</accession>
<protein>
    <submittedName>
        <fullName evidence="1">Omp28-related outer membrane protein</fullName>
    </submittedName>
</protein>
<gene>
    <name evidence="1" type="ORF">QRD02_09120</name>
</gene>
<evidence type="ECO:0000313" key="2">
    <source>
        <dbReference type="Proteomes" id="UP001244787"/>
    </source>
</evidence>
<dbReference type="InterPro" id="IPR013783">
    <property type="entry name" value="Ig-like_fold"/>
</dbReference>
<dbReference type="InterPro" id="IPR021615">
    <property type="entry name" value="Omp28"/>
</dbReference>
<dbReference type="RefSeq" id="WP_290254634.1">
    <property type="nucleotide sequence ID" value="NZ_JAUGQQ010000005.1"/>
</dbReference>
<sequence>MQLSPYLKAFLLFACIALIGCSKKEDPLGAPTENLAITLSSDAGTNELEVLSINQTVNFTVMGNDGENYTSSAKLYVNDAEVQGSSYTFSAAGTYTVKALFESVASNVLNFEVIAETERALTIDVLRAMNNQTITFGLLDSDGNNTATDATFYVNGSAISGFTYSSGTEANYEVYAEYVINGETFTTPVKTFSVYVPKRNVVIEDYTGTWCGYCLKALVAIDSVKALTEHVSIVAIHESSIGPPDPMDFAQIDDLQAEFDVPDSFPQTQLNRTVKWNATPPSSLIYDYDVVTSIAGQETDNSVSISSQISGATLSVDAKVIYRNGSEPGDKLVVYLLESGIIADQVNYFNSNPASPYFGMGNPIVDFVHDDALRNSLSGLFGDPIPETAAFQEYKKTYTFTVPSEYNINNLSFVVMVVKADNSAKNSQHAELGENKIYN</sequence>
<comment type="caution">
    <text evidence="1">The sequence shown here is derived from an EMBL/GenBank/DDBJ whole genome shotgun (WGS) entry which is preliminary data.</text>
</comment>
<proteinExistence type="predicted"/>
<dbReference type="Proteomes" id="UP001244787">
    <property type="component" value="Unassembled WGS sequence"/>
</dbReference>
<dbReference type="Pfam" id="PF11551">
    <property type="entry name" value="Omp28"/>
    <property type="match status" value="1"/>
</dbReference>
<name>A0ABT8DHS4_9FLAO</name>
<dbReference type="EMBL" id="JAUGQQ010000005">
    <property type="protein sequence ID" value="MDN3724543.1"/>
    <property type="molecule type" value="Genomic_DNA"/>
</dbReference>
<reference evidence="1 2" key="1">
    <citation type="submission" date="2023-06" db="EMBL/GenBank/DDBJ databases">
        <authorList>
            <person name="Ye Y.-Q."/>
            <person name="Du Z.-J."/>
        </authorList>
    </citation>
    <scope>NUCLEOTIDE SEQUENCE [LARGE SCALE GENOMIC DNA]</scope>
    <source>
        <strain evidence="1 2">SDUM287046</strain>
    </source>
</reference>
<organism evidence="1 2">
    <name type="scientific">Aequorivita aurantiaca</name>
    <dbReference type="NCBI Taxonomy" id="3053356"/>
    <lineage>
        <taxon>Bacteria</taxon>
        <taxon>Pseudomonadati</taxon>
        <taxon>Bacteroidota</taxon>
        <taxon>Flavobacteriia</taxon>
        <taxon>Flavobacteriales</taxon>
        <taxon>Flavobacteriaceae</taxon>
        <taxon>Aequorivita</taxon>
    </lineage>
</organism>